<proteinExistence type="predicted"/>
<evidence type="ECO:0000313" key="2">
    <source>
        <dbReference type="EMBL" id="KAK4021689.1"/>
    </source>
</evidence>
<sequence length="248" mass="27773">MQAWRTRGQGLDSRDSFVTPRKAGVKSSNIIATPKQPLKLTPPTPNELPGSSNAAASIRKNLIELSRQEDPEPILPPNFGHHDTITRYIMEKYGTPVIFGRGFGWHNPLHVPQDDPKPQILPDTRPKFRPESILANPNPDPTPVINPSKIQSVCSDLPQRRPFQELNCNVPVGKSIDSIEIIDDRSALYCALPEKLRHQVSQLQKKLQKLEKVVGLETIQLLQCDTRMAVAIEAVVAVFKDEEDKQCE</sequence>
<name>A0ABR0A9F4_9CRUS</name>
<dbReference type="EMBL" id="JAOYFB010000036">
    <property type="protein sequence ID" value="KAK4021689.1"/>
    <property type="molecule type" value="Genomic_DNA"/>
</dbReference>
<feature type="region of interest" description="Disordered" evidence="1">
    <location>
        <begin position="1"/>
        <end position="53"/>
    </location>
</feature>
<keyword evidence="3" id="KW-1185">Reference proteome</keyword>
<protein>
    <submittedName>
        <fullName evidence="2">Uncharacterized protein</fullName>
    </submittedName>
</protein>
<comment type="caution">
    <text evidence="2">The sequence shown here is derived from an EMBL/GenBank/DDBJ whole genome shotgun (WGS) entry which is preliminary data.</text>
</comment>
<reference evidence="2 3" key="1">
    <citation type="journal article" date="2023" name="Nucleic Acids Res.">
        <title>The hologenome of Daphnia magna reveals possible DNA methylation and microbiome-mediated evolution of the host genome.</title>
        <authorList>
            <person name="Chaturvedi A."/>
            <person name="Li X."/>
            <person name="Dhandapani V."/>
            <person name="Marshall H."/>
            <person name="Kissane S."/>
            <person name="Cuenca-Cambronero M."/>
            <person name="Asole G."/>
            <person name="Calvet F."/>
            <person name="Ruiz-Romero M."/>
            <person name="Marangio P."/>
            <person name="Guigo R."/>
            <person name="Rago D."/>
            <person name="Mirbahai L."/>
            <person name="Eastwood N."/>
            <person name="Colbourne J.K."/>
            <person name="Zhou J."/>
            <person name="Mallon E."/>
            <person name="Orsini L."/>
        </authorList>
    </citation>
    <scope>NUCLEOTIDE SEQUENCE [LARGE SCALE GENOMIC DNA]</scope>
    <source>
        <strain evidence="2">LRV0_1</strain>
    </source>
</reference>
<gene>
    <name evidence="2" type="ORF">OUZ56_003599</name>
</gene>
<dbReference type="Proteomes" id="UP001234178">
    <property type="component" value="Unassembled WGS sequence"/>
</dbReference>
<organism evidence="2 3">
    <name type="scientific">Daphnia magna</name>
    <dbReference type="NCBI Taxonomy" id="35525"/>
    <lineage>
        <taxon>Eukaryota</taxon>
        <taxon>Metazoa</taxon>
        <taxon>Ecdysozoa</taxon>
        <taxon>Arthropoda</taxon>
        <taxon>Crustacea</taxon>
        <taxon>Branchiopoda</taxon>
        <taxon>Diplostraca</taxon>
        <taxon>Cladocera</taxon>
        <taxon>Anomopoda</taxon>
        <taxon>Daphniidae</taxon>
        <taxon>Daphnia</taxon>
    </lineage>
</organism>
<accession>A0ABR0A9F4</accession>
<evidence type="ECO:0000313" key="3">
    <source>
        <dbReference type="Proteomes" id="UP001234178"/>
    </source>
</evidence>
<evidence type="ECO:0000256" key="1">
    <source>
        <dbReference type="SAM" id="MobiDB-lite"/>
    </source>
</evidence>